<protein>
    <submittedName>
        <fullName evidence="2">Uncharacterized protein</fullName>
    </submittedName>
</protein>
<evidence type="ECO:0000256" key="1">
    <source>
        <dbReference type="SAM" id="Phobius"/>
    </source>
</evidence>
<keyword evidence="1" id="KW-0472">Membrane</keyword>
<dbReference type="EnsemblMetazoa" id="AMEC014316-RA">
    <property type="protein sequence ID" value="AMEC014316-PA"/>
    <property type="gene ID" value="AMEC014316"/>
</dbReference>
<dbReference type="Proteomes" id="UP000075902">
    <property type="component" value="Unassembled WGS sequence"/>
</dbReference>
<evidence type="ECO:0000313" key="3">
    <source>
        <dbReference type="Proteomes" id="UP000075902"/>
    </source>
</evidence>
<sequence length="118" mass="13110">MLAQQPLNRAQRAIGLATLKSRMRMESFALASEKRAVVVPMVTKVVEEVEVLETFPCLPMTANSFSSLLVAFFSCLARSFASSRSFDRSLRWWSLILLLLLLLLPAILSESFTGDGRG</sequence>
<dbReference type="AlphaFoldDB" id="A0A182U5L3"/>
<organism evidence="2 3">
    <name type="scientific">Anopheles melas</name>
    <dbReference type="NCBI Taxonomy" id="34690"/>
    <lineage>
        <taxon>Eukaryota</taxon>
        <taxon>Metazoa</taxon>
        <taxon>Ecdysozoa</taxon>
        <taxon>Arthropoda</taxon>
        <taxon>Hexapoda</taxon>
        <taxon>Insecta</taxon>
        <taxon>Pterygota</taxon>
        <taxon>Neoptera</taxon>
        <taxon>Endopterygota</taxon>
        <taxon>Diptera</taxon>
        <taxon>Nematocera</taxon>
        <taxon>Culicoidea</taxon>
        <taxon>Culicidae</taxon>
        <taxon>Anophelinae</taxon>
        <taxon>Anopheles</taxon>
    </lineage>
</organism>
<feature type="transmembrane region" description="Helical" evidence="1">
    <location>
        <begin position="92"/>
        <end position="108"/>
    </location>
</feature>
<evidence type="ECO:0000313" key="2">
    <source>
        <dbReference type="EnsemblMetazoa" id="AMEC014316-PA"/>
    </source>
</evidence>
<dbReference type="VEuPathDB" id="VectorBase:AMEC014316"/>
<proteinExistence type="predicted"/>
<keyword evidence="3" id="KW-1185">Reference proteome</keyword>
<keyword evidence="1" id="KW-1133">Transmembrane helix</keyword>
<name>A0A182U5L3_9DIPT</name>
<reference evidence="3" key="1">
    <citation type="submission" date="2014-01" db="EMBL/GenBank/DDBJ databases">
        <title>The Genome Sequence of Anopheles melas CM1001059_A (V2).</title>
        <authorList>
            <consortium name="The Broad Institute Genomics Platform"/>
            <person name="Neafsey D.E."/>
            <person name="Besansky N."/>
            <person name="Howell P."/>
            <person name="Walton C."/>
            <person name="Young S.K."/>
            <person name="Zeng Q."/>
            <person name="Gargeya S."/>
            <person name="Fitzgerald M."/>
            <person name="Haas B."/>
            <person name="Abouelleil A."/>
            <person name="Allen A.W."/>
            <person name="Alvarado L."/>
            <person name="Arachchi H.M."/>
            <person name="Berlin A.M."/>
            <person name="Chapman S.B."/>
            <person name="Gainer-Dewar J."/>
            <person name="Goldberg J."/>
            <person name="Griggs A."/>
            <person name="Gujja S."/>
            <person name="Hansen M."/>
            <person name="Howarth C."/>
            <person name="Imamovic A."/>
            <person name="Ireland A."/>
            <person name="Larimer J."/>
            <person name="McCowan C."/>
            <person name="Murphy C."/>
            <person name="Pearson M."/>
            <person name="Poon T.W."/>
            <person name="Priest M."/>
            <person name="Roberts A."/>
            <person name="Saif S."/>
            <person name="Shea T."/>
            <person name="Sisk P."/>
            <person name="Sykes S."/>
            <person name="Wortman J."/>
            <person name="Nusbaum C."/>
            <person name="Birren B."/>
        </authorList>
    </citation>
    <scope>NUCLEOTIDE SEQUENCE [LARGE SCALE GENOMIC DNA]</scope>
    <source>
        <strain evidence="3">CM1001059</strain>
    </source>
</reference>
<accession>A0A182U5L3</accession>
<keyword evidence="1" id="KW-0812">Transmembrane</keyword>
<reference evidence="2" key="2">
    <citation type="submission" date="2020-05" db="UniProtKB">
        <authorList>
            <consortium name="EnsemblMetazoa"/>
        </authorList>
    </citation>
    <scope>IDENTIFICATION</scope>
    <source>
        <strain evidence="2">CM1001059</strain>
    </source>
</reference>